<dbReference type="PANTHER" id="PTHR43377">
    <property type="entry name" value="BILIVERDIN REDUCTASE A"/>
    <property type="match status" value="1"/>
</dbReference>
<dbReference type="AlphaFoldDB" id="A0A6M0RQU6"/>
<dbReference type="Gene3D" id="3.40.50.720">
    <property type="entry name" value="NAD(P)-binding Rossmann-like Domain"/>
    <property type="match status" value="1"/>
</dbReference>
<gene>
    <name evidence="3" type="ORF">DXZ20_23260</name>
</gene>
<comment type="caution">
    <text evidence="3">The sequence shown here is derived from an EMBL/GenBank/DDBJ whole genome shotgun (WGS) entry which is preliminary data.</text>
</comment>
<accession>A0A6M0RQU6</accession>
<sequence>MDPETRQIKLALMGVGRWGTHLLRNCLAHPQLQVRAVVDPSSERLTTIAQTFHLDASVALLRSWEAALNIDGLEAVAIATPATTHEAIVTAALKRQLHVLCEKPLTLTANTSKALCQLARQQNRQLFIDHTYLFHPAVMAAKANLNRLGTPRYGYAARTNLGPVRHDVDALWDLAIHDIAIFNHWLGDFPTHVQAQGLNWLKRSNQVQLADVVWCRLKYASGFEATVHLCWANPHKQRQLTMVCDRGSLIFDEMRPESPLTLQLGQLEADTFSPIGLSTESIDIPKQEPLATMCEHFVQSVLTNQSSSISSGIVGTDLVAILEALSKSLNQAGAWISTQ</sequence>
<dbReference type="Pfam" id="PF22725">
    <property type="entry name" value="GFO_IDH_MocA_C3"/>
    <property type="match status" value="1"/>
</dbReference>
<dbReference type="InterPro" id="IPR051450">
    <property type="entry name" value="Gfo/Idh/MocA_Oxidoreductases"/>
</dbReference>
<evidence type="ECO:0000313" key="3">
    <source>
        <dbReference type="EMBL" id="NEZ58509.1"/>
    </source>
</evidence>
<dbReference type="SUPFAM" id="SSF51735">
    <property type="entry name" value="NAD(P)-binding Rossmann-fold domains"/>
    <property type="match status" value="1"/>
</dbReference>
<dbReference type="EMBL" id="QXHD01000004">
    <property type="protein sequence ID" value="NEZ58509.1"/>
    <property type="molecule type" value="Genomic_DNA"/>
</dbReference>
<dbReference type="Proteomes" id="UP000481033">
    <property type="component" value="Unassembled WGS sequence"/>
</dbReference>
<feature type="domain" description="Gfo/Idh/MocA-like oxidoreductase N-terminal" evidence="1">
    <location>
        <begin position="8"/>
        <end position="130"/>
    </location>
</feature>
<evidence type="ECO:0000259" key="2">
    <source>
        <dbReference type="Pfam" id="PF22725"/>
    </source>
</evidence>
<dbReference type="PANTHER" id="PTHR43377:SF6">
    <property type="entry name" value="GFO_IDH_MOCA-LIKE OXIDOREDUCTASE N-TERMINAL DOMAIN-CONTAINING PROTEIN"/>
    <property type="match status" value="1"/>
</dbReference>
<name>A0A6M0RQU6_9CYAN</name>
<dbReference type="Pfam" id="PF01408">
    <property type="entry name" value="GFO_IDH_MocA"/>
    <property type="match status" value="1"/>
</dbReference>
<keyword evidence="4" id="KW-1185">Reference proteome</keyword>
<feature type="domain" description="GFO/IDH/MocA-like oxidoreductase" evidence="2">
    <location>
        <begin position="169"/>
        <end position="249"/>
    </location>
</feature>
<protein>
    <submittedName>
        <fullName evidence="3">Gfo/Idh/MocA family oxidoreductase</fullName>
    </submittedName>
</protein>
<proteinExistence type="predicted"/>
<dbReference type="InterPro" id="IPR055170">
    <property type="entry name" value="GFO_IDH_MocA-like_dom"/>
</dbReference>
<dbReference type="RefSeq" id="WP_250565890.1">
    <property type="nucleotide sequence ID" value="NZ_QXHD01000004.1"/>
</dbReference>
<dbReference type="InterPro" id="IPR000683">
    <property type="entry name" value="Gfo/Idh/MocA-like_OxRdtase_N"/>
</dbReference>
<reference evidence="3 4" key="1">
    <citation type="journal article" date="2020" name="Microb. Ecol.">
        <title>Ecogenomics of the Marine Benthic Filamentous Cyanobacterium Adonisia.</title>
        <authorList>
            <person name="Walter J.M."/>
            <person name="Coutinho F.H."/>
            <person name="Leomil L."/>
            <person name="Hargreaves P.I."/>
            <person name="Campeao M.E."/>
            <person name="Vieira V.V."/>
            <person name="Silva B.S."/>
            <person name="Fistarol G.O."/>
            <person name="Salomon P.S."/>
            <person name="Sawabe T."/>
            <person name="Mino S."/>
            <person name="Hosokawa M."/>
            <person name="Miyashita H."/>
            <person name="Maruyama F."/>
            <person name="van Verk M.C."/>
            <person name="Dutilh B.E."/>
            <person name="Thompson C.C."/>
            <person name="Thompson F.L."/>
        </authorList>
    </citation>
    <scope>NUCLEOTIDE SEQUENCE [LARGE SCALE GENOMIC DNA]</scope>
    <source>
        <strain evidence="3 4">CCMR0081</strain>
    </source>
</reference>
<dbReference type="GO" id="GO:0000166">
    <property type="term" value="F:nucleotide binding"/>
    <property type="evidence" value="ECO:0007669"/>
    <property type="project" value="InterPro"/>
</dbReference>
<evidence type="ECO:0000259" key="1">
    <source>
        <dbReference type="Pfam" id="PF01408"/>
    </source>
</evidence>
<dbReference type="SUPFAM" id="SSF55347">
    <property type="entry name" value="Glyceraldehyde-3-phosphate dehydrogenase-like, C-terminal domain"/>
    <property type="match status" value="1"/>
</dbReference>
<organism evidence="3 4">
    <name type="scientific">Adonisia turfae CCMR0081</name>
    <dbReference type="NCBI Taxonomy" id="2292702"/>
    <lineage>
        <taxon>Bacteria</taxon>
        <taxon>Bacillati</taxon>
        <taxon>Cyanobacteriota</taxon>
        <taxon>Adonisia</taxon>
        <taxon>Adonisia turfae</taxon>
    </lineage>
</organism>
<dbReference type="Gene3D" id="3.30.360.10">
    <property type="entry name" value="Dihydrodipicolinate Reductase, domain 2"/>
    <property type="match status" value="1"/>
</dbReference>
<evidence type="ECO:0000313" key="4">
    <source>
        <dbReference type="Proteomes" id="UP000481033"/>
    </source>
</evidence>
<dbReference type="InterPro" id="IPR036291">
    <property type="entry name" value="NAD(P)-bd_dom_sf"/>
</dbReference>